<dbReference type="GO" id="GO:0006207">
    <property type="term" value="P:'de novo' pyrimidine nucleobase biosynthetic process"/>
    <property type="evidence" value="ECO:0007669"/>
    <property type="project" value="InterPro"/>
</dbReference>
<dbReference type="PANTHER" id="PTHR35039">
    <property type="entry name" value="3-KETO-L-GULONATE-6-PHOSPHATE DECARBOXYLASE SGBH-RELATED"/>
    <property type="match status" value="1"/>
</dbReference>
<dbReference type="InterPro" id="IPR013785">
    <property type="entry name" value="Aldolase_TIM"/>
</dbReference>
<comment type="caution">
    <text evidence="3">The sequence shown here is derived from an EMBL/GenBank/DDBJ whole genome shotgun (WGS) entry which is preliminary data.</text>
</comment>
<dbReference type="GO" id="GO:0033982">
    <property type="term" value="F:3-dehydro-L-gulonate-6-phosphate decarboxylase activity"/>
    <property type="evidence" value="ECO:0007669"/>
    <property type="project" value="TreeGrafter"/>
</dbReference>
<dbReference type="InterPro" id="IPR001754">
    <property type="entry name" value="OMPdeCOase_dom"/>
</dbReference>
<feature type="domain" description="Orotidine 5'-phosphate decarboxylase" evidence="2">
    <location>
        <begin position="8"/>
        <end position="258"/>
    </location>
</feature>
<evidence type="ECO:0000259" key="2">
    <source>
        <dbReference type="SMART" id="SM00934"/>
    </source>
</evidence>
<dbReference type="GO" id="GO:0004590">
    <property type="term" value="F:orotidine-5'-phosphate decarboxylase activity"/>
    <property type="evidence" value="ECO:0007669"/>
    <property type="project" value="InterPro"/>
</dbReference>
<dbReference type="Proteomes" id="UP000231542">
    <property type="component" value="Unassembled WGS sequence"/>
</dbReference>
<protein>
    <recommendedName>
        <fullName evidence="2">Orotidine 5'-phosphate decarboxylase domain-containing protein</fullName>
    </recommendedName>
</protein>
<dbReference type="PANTHER" id="PTHR35039:SF3">
    <property type="entry name" value="3-KETO-L-GULONATE-6-PHOSPHATE DECARBOXYLASE SGBH-RELATED"/>
    <property type="match status" value="1"/>
</dbReference>
<evidence type="ECO:0000313" key="4">
    <source>
        <dbReference type="Proteomes" id="UP000231542"/>
    </source>
</evidence>
<dbReference type="AlphaFoldDB" id="A0A2H0YX94"/>
<dbReference type="EMBL" id="PEXU01000001">
    <property type="protein sequence ID" value="PIS43105.1"/>
    <property type="molecule type" value="Genomic_DNA"/>
</dbReference>
<dbReference type="GO" id="GO:0019854">
    <property type="term" value="P:L-ascorbic acid catabolic process"/>
    <property type="evidence" value="ECO:0007669"/>
    <property type="project" value="TreeGrafter"/>
</dbReference>
<evidence type="ECO:0000313" key="3">
    <source>
        <dbReference type="EMBL" id="PIS43105.1"/>
    </source>
</evidence>
<dbReference type="SUPFAM" id="SSF51366">
    <property type="entry name" value="Ribulose-phoshate binding barrel"/>
    <property type="match status" value="1"/>
</dbReference>
<organism evidence="3 4">
    <name type="scientific">Candidatus Kerfeldbacteria bacterium CG08_land_8_20_14_0_20_40_16</name>
    <dbReference type="NCBI Taxonomy" id="2014244"/>
    <lineage>
        <taxon>Bacteria</taxon>
        <taxon>Candidatus Kerfeldiibacteriota</taxon>
    </lineage>
</organism>
<keyword evidence="1" id="KW-0456">Lyase</keyword>
<proteinExistence type="predicted"/>
<dbReference type="Pfam" id="PF00215">
    <property type="entry name" value="OMPdecase"/>
    <property type="match status" value="1"/>
</dbReference>
<gene>
    <name evidence="3" type="ORF">COT24_00045</name>
</gene>
<reference evidence="3 4" key="1">
    <citation type="submission" date="2017-09" db="EMBL/GenBank/DDBJ databases">
        <title>Depth-based differentiation of microbial function through sediment-hosted aquifers and enrichment of novel symbionts in the deep terrestrial subsurface.</title>
        <authorList>
            <person name="Probst A.J."/>
            <person name="Ladd B."/>
            <person name="Jarett J.K."/>
            <person name="Geller-Mcgrath D.E."/>
            <person name="Sieber C.M."/>
            <person name="Emerson J.B."/>
            <person name="Anantharaman K."/>
            <person name="Thomas B.C."/>
            <person name="Malmstrom R."/>
            <person name="Stieglmeier M."/>
            <person name="Klingl A."/>
            <person name="Woyke T."/>
            <person name="Ryan C.M."/>
            <person name="Banfield J.F."/>
        </authorList>
    </citation>
    <scope>NUCLEOTIDE SEQUENCE [LARGE SCALE GENOMIC DNA]</scope>
    <source>
        <strain evidence="3">CG08_land_8_20_14_0_20_40_16</strain>
    </source>
</reference>
<evidence type="ECO:0000256" key="1">
    <source>
        <dbReference type="ARBA" id="ARBA00023239"/>
    </source>
</evidence>
<dbReference type="Gene3D" id="3.20.20.70">
    <property type="entry name" value="Aldolase class I"/>
    <property type="match status" value="2"/>
</dbReference>
<name>A0A2H0YX94_9BACT</name>
<dbReference type="SMART" id="SM00934">
    <property type="entry name" value="OMPdecase"/>
    <property type="match status" value="1"/>
</dbReference>
<sequence length="263" mass="29376">MLDPKKKYLQIALNSTLDEAQEIISKLPVSDRILIEAGTPLIKRYGAEGIAAIKNWYWQKVTGVTPMISSRSSSYKYFGLTGLLLSALQKQKVKSKEIPKTNADFEPYVVADLKCMDRGETEVEIAANGGANAAVALGHAPLETLDAFIQNCKKSGVDSMIDMMNVDFPLTILRNLEELPQVVILHRGVDEEHFNKEKEIPFYEISRIKSEYEILIAIAGGDTFHEVQQAAFNDADIVVVWKSFYKSTADTAKIADDFLKEIR</sequence>
<dbReference type="InterPro" id="IPR011060">
    <property type="entry name" value="RibuloseP-bd_barrel"/>
</dbReference>
<accession>A0A2H0YX94</accession>